<keyword evidence="4" id="KW-1185">Reference proteome</keyword>
<protein>
    <submittedName>
        <fullName evidence="3">Uncharacterized protein</fullName>
    </submittedName>
</protein>
<accession>A0AAD6SGE3</accession>
<dbReference type="AlphaFoldDB" id="A0AAD6SGE3"/>
<dbReference type="EMBL" id="JARJCM010000123">
    <property type="protein sequence ID" value="KAJ7027496.1"/>
    <property type="molecule type" value="Genomic_DNA"/>
</dbReference>
<evidence type="ECO:0000256" key="2">
    <source>
        <dbReference type="SAM" id="Phobius"/>
    </source>
</evidence>
<comment type="caution">
    <text evidence="3">The sequence shown here is derived from an EMBL/GenBank/DDBJ whole genome shotgun (WGS) entry which is preliminary data.</text>
</comment>
<dbReference type="PROSITE" id="PS51257">
    <property type="entry name" value="PROKAR_LIPOPROTEIN"/>
    <property type="match status" value="1"/>
</dbReference>
<keyword evidence="2" id="KW-0812">Transmembrane</keyword>
<feature type="transmembrane region" description="Helical" evidence="2">
    <location>
        <begin position="146"/>
        <end position="168"/>
    </location>
</feature>
<sequence length="208" mass="22248">MAPRITPRTASRAFTCIQIFLACSLLNTFLVYPTNAPLAWIIPQLKVAFGALSLLVAIAVFGALIYYSISPQDGEVTLEVNPDLPIDLPEPPPSDTTLPLGASLLLATVVLMGVVNTHSAFLARASAPTLGRSFETIISLPVLTRILTYEAIIFGGMCIFYYGGIRFCGSAGRRRRLRQRALRNRVGANAQGSPGDPNTNNQAGMAGI</sequence>
<keyword evidence="2" id="KW-1133">Transmembrane helix</keyword>
<feature type="region of interest" description="Disordered" evidence="1">
    <location>
        <begin position="184"/>
        <end position="208"/>
    </location>
</feature>
<keyword evidence="2" id="KW-0472">Membrane</keyword>
<proteinExistence type="predicted"/>
<evidence type="ECO:0000256" key="1">
    <source>
        <dbReference type="SAM" id="MobiDB-lite"/>
    </source>
</evidence>
<feature type="transmembrane region" description="Helical" evidence="2">
    <location>
        <begin position="47"/>
        <end position="69"/>
    </location>
</feature>
<feature type="compositionally biased region" description="Polar residues" evidence="1">
    <location>
        <begin position="190"/>
        <end position="208"/>
    </location>
</feature>
<evidence type="ECO:0000313" key="4">
    <source>
        <dbReference type="Proteomes" id="UP001218188"/>
    </source>
</evidence>
<organism evidence="3 4">
    <name type="scientific">Mycena alexandri</name>
    <dbReference type="NCBI Taxonomy" id="1745969"/>
    <lineage>
        <taxon>Eukaryota</taxon>
        <taxon>Fungi</taxon>
        <taxon>Dikarya</taxon>
        <taxon>Basidiomycota</taxon>
        <taxon>Agaricomycotina</taxon>
        <taxon>Agaricomycetes</taxon>
        <taxon>Agaricomycetidae</taxon>
        <taxon>Agaricales</taxon>
        <taxon>Marasmiineae</taxon>
        <taxon>Mycenaceae</taxon>
        <taxon>Mycena</taxon>
    </lineage>
</organism>
<gene>
    <name evidence="3" type="ORF">C8F04DRAFT_1122245</name>
</gene>
<evidence type="ECO:0000313" key="3">
    <source>
        <dbReference type="EMBL" id="KAJ7027496.1"/>
    </source>
</evidence>
<name>A0AAD6SGE3_9AGAR</name>
<feature type="transmembrane region" description="Helical" evidence="2">
    <location>
        <begin position="104"/>
        <end position="126"/>
    </location>
</feature>
<dbReference type="Proteomes" id="UP001218188">
    <property type="component" value="Unassembled WGS sequence"/>
</dbReference>
<reference evidence="3" key="1">
    <citation type="submission" date="2023-03" db="EMBL/GenBank/DDBJ databases">
        <title>Massive genome expansion in bonnet fungi (Mycena s.s.) driven by repeated elements and novel gene families across ecological guilds.</title>
        <authorList>
            <consortium name="Lawrence Berkeley National Laboratory"/>
            <person name="Harder C.B."/>
            <person name="Miyauchi S."/>
            <person name="Viragh M."/>
            <person name="Kuo A."/>
            <person name="Thoen E."/>
            <person name="Andreopoulos B."/>
            <person name="Lu D."/>
            <person name="Skrede I."/>
            <person name="Drula E."/>
            <person name="Henrissat B."/>
            <person name="Morin E."/>
            <person name="Kohler A."/>
            <person name="Barry K."/>
            <person name="LaButti K."/>
            <person name="Morin E."/>
            <person name="Salamov A."/>
            <person name="Lipzen A."/>
            <person name="Mereny Z."/>
            <person name="Hegedus B."/>
            <person name="Baldrian P."/>
            <person name="Stursova M."/>
            <person name="Weitz H."/>
            <person name="Taylor A."/>
            <person name="Grigoriev I.V."/>
            <person name="Nagy L.G."/>
            <person name="Martin F."/>
            <person name="Kauserud H."/>
        </authorList>
    </citation>
    <scope>NUCLEOTIDE SEQUENCE</scope>
    <source>
        <strain evidence="3">CBHHK200</strain>
    </source>
</reference>
<feature type="transmembrane region" description="Helical" evidence="2">
    <location>
        <begin position="12"/>
        <end position="32"/>
    </location>
</feature>